<dbReference type="eggNOG" id="ENOG5032SXV">
    <property type="taxonomic scope" value="Bacteria"/>
</dbReference>
<gene>
    <name evidence="2" type="ORF">Thi970DRAFT_01534</name>
</gene>
<dbReference type="HOGENOM" id="CLU_1634629_0_0_6"/>
<reference evidence="2 3" key="2">
    <citation type="submission" date="2011-11" db="EMBL/GenBank/DDBJ databases">
        <authorList>
            <consortium name="US DOE Joint Genome Institute"/>
            <person name="Lucas S."/>
            <person name="Han J."/>
            <person name="Lapidus A."/>
            <person name="Cheng J.-F."/>
            <person name="Goodwin L."/>
            <person name="Pitluck S."/>
            <person name="Peters L."/>
            <person name="Ovchinnikova G."/>
            <person name="Zhang X."/>
            <person name="Detter J.C."/>
            <person name="Han C."/>
            <person name="Tapia R."/>
            <person name="Land M."/>
            <person name="Hauser L."/>
            <person name="Kyrpides N."/>
            <person name="Ivanova N."/>
            <person name="Pagani I."/>
            <person name="Vogl K."/>
            <person name="Liu Z."/>
            <person name="Overmann J."/>
            <person name="Frigaard N.-U."/>
            <person name="Bryant D."/>
            <person name="Woyke T."/>
        </authorList>
    </citation>
    <scope>NUCLEOTIDE SEQUENCE [LARGE SCALE GENOMIC DNA]</scope>
    <source>
        <strain evidence="2 3">970</strain>
    </source>
</reference>
<dbReference type="InterPro" id="IPR021474">
    <property type="entry name" value="DUF3127"/>
</dbReference>
<dbReference type="Proteomes" id="UP000002964">
    <property type="component" value="Unassembled WGS sequence"/>
</dbReference>
<proteinExistence type="predicted"/>
<keyword evidence="3" id="KW-1185">Reference proteome</keyword>
<dbReference type="EMBL" id="JH603169">
    <property type="protein sequence ID" value="EIC21330.1"/>
    <property type="molecule type" value="Genomic_DNA"/>
</dbReference>
<reference evidence="3" key="1">
    <citation type="submission" date="2011-06" db="EMBL/GenBank/DDBJ databases">
        <authorList>
            <consortium name="US DOE Joint Genome Institute (JGI-PGF)"/>
            <person name="Lucas S."/>
            <person name="Han J."/>
            <person name="Lapidus A."/>
            <person name="Cheng J.-F."/>
            <person name="Goodwin L."/>
            <person name="Pitluck S."/>
            <person name="Peters L."/>
            <person name="Land M.L."/>
            <person name="Hauser L."/>
            <person name="Vogl K."/>
            <person name="Liu Z."/>
            <person name="Overmann J."/>
            <person name="Frigaard N.-U."/>
            <person name="Bryant D.A."/>
            <person name="Woyke T.J."/>
        </authorList>
    </citation>
    <scope>NUCLEOTIDE SEQUENCE [LARGE SCALE GENOMIC DNA]</scope>
    <source>
        <strain evidence="3">970</strain>
    </source>
</reference>
<evidence type="ECO:0000313" key="3">
    <source>
        <dbReference type="Proteomes" id="UP000002964"/>
    </source>
</evidence>
<dbReference type="RefSeq" id="WP_009147915.1">
    <property type="nucleotide sequence ID" value="NZ_CP121471.1"/>
</dbReference>
<name>H8Z0U8_9GAMM</name>
<accession>H8Z0U8</accession>
<dbReference type="AlphaFoldDB" id="H8Z0U8"/>
<sequence length="162" mass="18206">MGTDRVGILDRSERIAVLAPDKPKTFEETDRTAATLNSCNHSSQDSAMEISGTITQVIPEKSGTSARGPWRKQEYVLETQAEYPKKICFMLWGEKIDEFAIREGQQLRVEVDLESREYNGRWYTDVKAWRVSPLQQSDDGPPPLGAEEPPPFGDDGFGDPPF</sequence>
<organism evidence="2 3">
    <name type="scientific">Thiorhodovibrio frisius</name>
    <dbReference type="NCBI Taxonomy" id="631362"/>
    <lineage>
        <taxon>Bacteria</taxon>
        <taxon>Pseudomonadati</taxon>
        <taxon>Pseudomonadota</taxon>
        <taxon>Gammaproteobacteria</taxon>
        <taxon>Chromatiales</taxon>
        <taxon>Chromatiaceae</taxon>
        <taxon>Thiorhodovibrio</taxon>
    </lineage>
</organism>
<feature type="region of interest" description="Disordered" evidence="1">
    <location>
        <begin position="132"/>
        <end position="162"/>
    </location>
</feature>
<dbReference type="STRING" id="631362.Thi970DRAFT_01534"/>
<evidence type="ECO:0000256" key="1">
    <source>
        <dbReference type="SAM" id="MobiDB-lite"/>
    </source>
</evidence>
<feature type="compositionally biased region" description="Pro residues" evidence="1">
    <location>
        <begin position="140"/>
        <end position="152"/>
    </location>
</feature>
<evidence type="ECO:0000313" key="2">
    <source>
        <dbReference type="EMBL" id="EIC21330.1"/>
    </source>
</evidence>
<dbReference type="Pfam" id="PF11325">
    <property type="entry name" value="DUF3127"/>
    <property type="match status" value="1"/>
</dbReference>
<protein>
    <recommendedName>
        <fullName evidence="4">DUF3127 domain-containing protein</fullName>
    </recommendedName>
</protein>
<evidence type="ECO:0008006" key="4">
    <source>
        <dbReference type="Google" id="ProtNLM"/>
    </source>
</evidence>